<dbReference type="PANTHER" id="PTHR31157:SF1">
    <property type="entry name" value="SCP DOMAIN-CONTAINING PROTEIN"/>
    <property type="match status" value="1"/>
</dbReference>
<feature type="domain" description="SCP" evidence="1">
    <location>
        <begin position="253"/>
        <end position="366"/>
    </location>
</feature>
<dbReference type="RefSeq" id="WP_245711601.1">
    <property type="nucleotide sequence ID" value="NZ_FOGL01000004.1"/>
</dbReference>
<dbReference type="InterPro" id="IPR029410">
    <property type="entry name" value="CAP_assoc"/>
</dbReference>
<keyword evidence="4" id="KW-1185">Reference proteome</keyword>
<dbReference type="Pfam" id="PF00188">
    <property type="entry name" value="CAP"/>
    <property type="match status" value="1"/>
</dbReference>
<dbReference type="CDD" id="cd05379">
    <property type="entry name" value="CAP_bacterial"/>
    <property type="match status" value="1"/>
</dbReference>
<dbReference type="PANTHER" id="PTHR31157">
    <property type="entry name" value="SCP DOMAIN-CONTAINING PROTEIN"/>
    <property type="match status" value="1"/>
</dbReference>
<protein>
    <submittedName>
        <fullName evidence="3">Cysteine-rich secretory protein family protein</fullName>
    </submittedName>
</protein>
<evidence type="ECO:0000259" key="1">
    <source>
        <dbReference type="Pfam" id="PF00188"/>
    </source>
</evidence>
<sequence>MGKLKFLSMLIIVFLGLYYFYGDQFQQSGVSGVAQEIKEDIQFISEHPQIHAIIDSINQEIQLLIGKVENLEEENKPEVEKPDLTAPSSQTFSIYNIEIGDKQSDVENQLGDPKRRSLNEYGVEWHTYHENYQNFVMVAYDSNGNVSGMYTNQELLTSTNGLSLGSNRNAVKSVLDEPVDGIRKGFTYYQTQNNGEYDTFLIDQNYVTVFYDLHEGDTVTAIQIVSADLESKKDGFFGEPSDQLKEGFEYQLFDLTNAARAVHGKQVLTWADSVKKTARNHSEDMAVNGYFSHTNLAGESPFDRLSSDGIDYRMAGENLAAGQSSSIFAHEGLMNSLGHRENILKNDYQSLAVGVAFADDSRPFYTENFITP</sequence>
<dbReference type="SUPFAM" id="SSF55797">
    <property type="entry name" value="PR-1-like"/>
    <property type="match status" value="1"/>
</dbReference>
<dbReference type="Gene3D" id="3.40.33.10">
    <property type="entry name" value="CAP"/>
    <property type="match status" value="1"/>
</dbReference>
<evidence type="ECO:0000259" key="2">
    <source>
        <dbReference type="Pfam" id="PF14504"/>
    </source>
</evidence>
<dbReference type="InterPro" id="IPR035940">
    <property type="entry name" value="CAP_sf"/>
</dbReference>
<gene>
    <name evidence="3" type="ORF">SAMN04487944_104138</name>
</gene>
<dbReference type="EMBL" id="FOGL01000004">
    <property type="protein sequence ID" value="SER44287.1"/>
    <property type="molecule type" value="Genomic_DNA"/>
</dbReference>
<dbReference type="Proteomes" id="UP000199687">
    <property type="component" value="Unassembled WGS sequence"/>
</dbReference>
<name>A0A1H9P891_9BACI</name>
<evidence type="ECO:0000313" key="4">
    <source>
        <dbReference type="Proteomes" id="UP000199687"/>
    </source>
</evidence>
<dbReference type="STRING" id="531814.SAMN04487944_104138"/>
<evidence type="ECO:0000313" key="3">
    <source>
        <dbReference type="EMBL" id="SER44287.1"/>
    </source>
</evidence>
<reference evidence="3 4" key="1">
    <citation type="submission" date="2016-10" db="EMBL/GenBank/DDBJ databases">
        <authorList>
            <person name="de Groot N.N."/>
        </authorList>
    </citation>
    <scope>NUCLEOTIDE SEQUENCE [LARGE SCALE GENOMIC DNA]</scope>
    <source>
        <strain evidence="3 4">CGMCC 1.7727</strain>
    </source>
</reference>
<feature type="domain" description="CAP-associated" evidence="2">
    <location>
        <begin position="99"/>
        <end position="235"/>
    </location>
</feature>
<organism evidence="3 4">
    <name type="scientific">Gracilibacillus ureilyticus</name>
    <dbReference type="NCBI Taxonomy" id="531814"/>
    <lineage>
        <taxon>Bacteria</taxon>
        <taxon>Bacillati</taxon>
        <taxon>Bacillota</taxon>
        <taxon>Bacilli</taxon>
        <taxon>Bacillales</taxon>
        <taxon>Bacillaceae</taxon>
        <taxon>Gracilibacillus</taxon>
    </lineage>
</organism>
<dbReference type="Pfam" id="PF14504">
    <property type="entry name" value="CAP_assoc_N"/>
    <property type="match status" value="1"/>
</dbReference>
<proteinExistence type="predicted"/>
<accession>A0A1H9P891</accession>
<dbReference type="InterPro" id="IPR014044">
    <property type="entry name" value="CAP_dom"/>
</dbReference>
<dbReference type="AlphaFoldDB" id="A0A1H9P891"/>